<dbReference type="Gene3D" id="1.20.1330.10">
    <property type="entry name" value="f41 fragment of flagellin, N-terminal domain"/>
    <property type="match status" value="1"/>
</dbReference>
<keyword evidence="6" id="KW-0966">Cell projection</keyword>
<dbReference type="InterPro" id="IPR001492">
    <property type="entry name" value="Flagellin"/>
</dbReference>
<dbReference type="Pfam" id="PF00700">
    <property type="entry name" value="Flagellin_C"/>
    <property type="match status" value="1"/>
</dbReference>
<dbReference type="GO" id="GO:0005198">
    <property type="term" value="F:structural molecule activity"/>
    <property type="evidence" value="ECO:0007669"/>
    <property type="project" value="UniProtKB-UniRule"/>
</dbReference>
<feature type="domain" description="Flagellin N-terminal" evidence="4">
    <location>
        <begin position="4"/>
        <end position="136"/>
    </location>
</feature>
<dbReference type="PANTHER" id="PTHR42792">
    <property type="entry name" value="FLAGELLIN"/>
    <property type="match status" value="1"/>
</dbReference>
<name>L0EVR1_LIBCB</name>
<dbReference type="KEGG" id="lcc:B488_09530"/>
<dbReference type="RefSeq" id="WP_015273370.1">
    <property type="nucleotide sequence ID" value="NC_019907.1"/>
</dbReference>
<keyword evidence="3" id="KW-0964">Secreted</keyword>
<keyword evidence="6" id="KW-0969">Cilium</keyword>
<dbReference type="InterPro" id="IPR046358">
    <property type="entry name" value="Flagellin_C"/>
</dbReference>
<evidence type="ECO:0000313" key="7">
    <source>
        <dbReference type="Proteomes" id="UP000010799"/>
    </source>
</evidence>
<dbReference type="Pfam" id="PF00669">
    <property type="entry name" value="Flagellin_N"/>
    <property type="match status" value="1"/>
</dbReference>
<accession>L0EVR1</accession>
<dbReference type="eggNOG" id="COG1344">
    <property type="taxonomic scope" value="Bacteria"/>
</dbReference>
<evidence type="ECO:0000256" key="2">
    <source>
        <dbReference type="ARBA" id="ARBA00023143"/>
    </source>
</evidence>
<comment type="subcellular location">
    <subcellularLocation>
        <location evidence="3">Secreted</location>
    </subcellularLocation>
    <subcellularLocation>
        <location evidence="3">Bacterial flagellum</location>
    </subcellularLocation>
</comment>
<dbReference type="HOGENOM" id="CLU_011142_1_1_5"/>
<gene>
    <name evidence="6" type="ordered locus">B488_09530</name>
</gene>
<keyword evidence="6" id="KW-0282">Flagellum</keyword>
<evidence type="ECO:0000259" key="5">
    <source>
        <dbReference type="Pfam" id="PF00700"/>
    </source>
</evidence>
<dbReference type="PANTHER" id="PTHR42792:SF2">
    <property type="entry name" value="FLAGELLIN"/>
    <property type="match status" value="1"/>
</dbReference>
<evidence type="ECO:0000256" key="1">
    <source>
        <dbReference type="ARBA" id="ARBA00005709"/>
    </source>
</evidence>
<protein>
    <recommendedName>
        <fullName evidence="3">Flagellin</fullName>
    </recommendedName>
</protein>
<evidence type="ECO:0000259" key="4">
    <source>
        <dbReference type="Pfam" id="PF00669"/>
    </source>
</evidence>
<dbReference type="InterPro" id="IPR001029">
    <property type="entry name" value="Flagellin_N"/>
</dbReference>
<sequence>MSSILTNEHAMSAISIFRNTNNDLKSVQERISSGLRVADAADNAAYWSIATIMRSDSEALSAVSDAIGLGASKINVAKDSMNDAIKVLTDIKSKLVAATEDGTDTVSVQEEINQLQDQLHSIAEGASFNGENWLKASLGSPSASISKSVVSSFVREENGAISIKNIEYKLNTGSVLFDTTSSVDKKNYGILDSKYTMSNLEQKMAKIDVQYVDTDDGKLHTKTFDLATASAAWLKGQGASFDAKNGISTIAAGTSGGSGAPGTPVAAATYIRVKDDVWVKASETELTVKDSAGAKEIGKVSVFTDAGAKSYYIDIGNKAVSKEKSQDVEMDYSVVSLDITKADSDGMYTKSGGIKNMVKFVNNQLQAMTAAAGKLGSIHSRIKLQEDFIHTLQDSIKKGIGRLVDADMEAESSRLAALQTQQQLALQSLSMANSNSQRLLMLFK</sequence>
<dbReference type="STRING" id="1215343.B488_09530"/>
<dbReference type="AlphaFoldDB" id="L0EVR1"/>
<dbReference type="GO" id="GO:0009288">
    <property type="term" value="C:bacterial-type flagellum"/>
    <property type="evidence" value="ECO:0007669"/>
    <property type="project" value="UniProtKB-SubCell"/>
</dbReference>
<feature type="domain" description="Flagellin C-terminal" evidence="5">
    <location>
        <begin position="359"/>
        <end position="443"/>
    </location>
</feature>
<dbReference type="EMBL" id="CP003789">
    <property type="protein sequence ID" value="AGA64945.1"/>
    <property type="molecule type" value="Genomic_DNA"/>
</dbReference>
<dbReference type="PRINTS" id="PR00207">
    <property type="entry name" value="FLAGELLIN"/>
</dbReference>
<evidence type="ECO:0000313" key="6">
    <source>
        <dbReference type="EMBL" id="AGA64945.1"/>
    </source>
</evidence>
<keyword evidence="7" id="KW-1185">Reference proteome</keyword>
<evidence type="ECO:0000256" key="3">
    <source>
        <dbReference type="RuleBase" id="RU362073"/>
    </source>
</evidence>
<reference evidence="6 7" key="1">
    <citation type="journal article" date="2012" name="Stand. Genomic Sci.">
        <title>Complete genome sequence of Liberibacter crescens BT-1.</title>
        <authorList>
            <person name="Leonard M.T."/>
            <person name="Fagen J.R."/>
            <person name="Davis-Richardson A.G."/>
            <person name="Davis M.J."/>
            <person name="Triplett E.W."/>
        </authorList>
    </citation>
    <scope>NUCLEOTIDE SEQUENCE [LARGE SCALE GENOMIC DNA]</scope>
    <source>
        <strain evidence="6 7">BT-1</strain>
    </source>
</reference>
<keyword evidence="2 3" id="KW-0975">Bacterial flagellum</keyword>
<comment type="function">
    <text evidence="3">Flagellin is the subunit protein which polymerizes to form the filaments of bacterial flagella.</text>
</comment>
<proteinExistence type="inferred from homology"/>
<organism evidence="6 7">
    <name type="scientific">Liberibacter crescens (strain BT-1)</name>
    <dbReference type="NCBI Taxonomy" id="1215343"/>
    <lineage>
        <taxon>Bacteria</taxon>
        <taxon>Pseudomonadati</taxon>
        <taxon>Pseudomonadota</taxon>
        <taxon>Alphaproteobacteria</taxon>
        <taxon>Hyphomicrobiales</taxon>
        <taxon>Rhizobiaceae</taxon>
        <taxon>Liberibacter</taxon>
    </lineage>
</organism>
<dbReference type="SUPFAM" id="SSF64518">
    <property type="entry name" value="Phase 1 flagellin"/>
    <property type="match status" value="1"/>
</dbReference>
<dbReference type="PATRIC" id="fig|1215343.11.peg.980"/>
<comment type="similarity">
    <text evidence="1 3">Belongs to the bacterial flagellin family.</text>
</comment>
<dbReference type="Proteomes" id="UP000010799">
    <property type="component" value="Chromosome"/>
</dbReference>
<dbReference type="GO" id="GO:0005576">
    <property type="term" value="C:extracellular region"/>
    <property type="evidence" value="ECO:0007669"/>
    <property type="project" value="UniProtKB-SubCell"/>
</dbReference>